<evidence type="ECO:0000313" key="9">
    <source>
        <dbReference type="Proteomes" id="UP000274922"/>
    </source>
</evidence>
<feature type="transmembrane region" description="Helical" evidence="7">
    <location>
        <begin position="622"/>
        <end position="643"/>
    </location>
</feature>
<evidence type="ECO:0000256" key="7">
    <source>
        <dbReference type="SAM" id="Phobius"/>
    </source>
</evidence>
<gene>
    <name evidence="8" type="ORF">CXG81DRAFT_28607</name>
</gene>
<dbReference type="EMBL" id="ML014399">
    <property type="protein sequence ID" value="RKO98580.1"/>
    <property type="molecule type" value="Genomic_DNA"/>
</dbReference>
<feature type="transmembrane region" description="Helical" evidence="7">
    <location>
        <begin position="534"/>
        <end position="552"/>
    </location>
</feature>
<feature type="region of interest" description="Disordered" evidence="6">
    <location>
        <begin position="1"/>
        <end position="39"/>
    </location>
</feature>
<evidence type="ECO:0000256" key="4">
    <source>
        <dbReference type="ARBA" id="ARBA00023136"/>
    </source>
</evidence>
<feature type="transmembrane region" description="Helical" evidence="7">
    <location>
        <begin position="315"/>
        <end position="333"/>
    </location>
</feature>
<keyword evidence="9" id="KW-1185">Reference proteome</keyword>
<evidence type="ECO:0000256" key="2">
    <source>
        <dbReference type="ARBA" id="ARBA00022692"/>
    </source>
</evidence>
<dbReference type="SUPFAM" id="SSF103473">
    <property type="entry name" value="MFS general substrate transporter"/>
    <property type="match status" value="2"/>
</dbReference>
<keyword evidence="5" id="KW-0175">Coiled coil</keyword>
<dbReference type="GO" id="GO:0016020">
    <property type="term" value="C:membrane"/>
    <property type="evidence" value="ECO:0007669"/>
    <property type="project" value="UniProtKB-SubCell"/>
</dbReference>
<keyword evidence="2 7" id="KW-0812">Transmembrane</keyword>
<dbReference type="PANTHER" id="PTHR23507:SF1">
    <property type="entry name" value="FI18259P1-RELATED"/>
    <property type="match status" value="1"/>
</dbReference>
<feature type="transmembrane region" description="Helical" evidence="7">
    <location>
        <begin position="450"/>
        <end position="469"/>
    </location>
</feature>
<feature type="transmembrane region" description="Helical" evidence="7">
    <location>
        <begin position="591"/>
        <end position="610"/>
    </location>
</feature>
<dbReference type="Gene3D" id="1.20.1250.20">
    <property type="entry name" value="MFS general substrate transporter like domains"/>
    <property type="match status" value="2"/>
</dbReference>
<evidence type="ECO:0000256" key="1">
    <source>
        <dbReference type="ARBA" id="ARBA00004141"/>
    </source>
</evidence>
<evidence type="ECO:0000256" key="3">
    <source>
        <dbReference type="ARBA" id="ARBA00022989"/>
    </source>
</evidence>
<comment type="subcellular location">
    <subcellularLocation>
        <location evidence="1">Membrane</location>
        <topology evidence="1">Multi-pass membrane protein</topology>
    </subcellularLocation>
</comment>
<feature type="region of interest" description="Disordered" evidence="6">
    <location>
        <begin position="264"/>
        <end position="305"/>
    </location>
</feature>
<dbReference type="OrthoDB" id="3026777at2759"/>
<feature type="transmembrane region" description="Helical" evidence="7">
    <location>
        <begin position="167"/>
        <end position="188"/>
    </location>
</feature>
<feature type="coiled-coil region" evidence="5">
    <location>
        <begin position="223"/>
        <end position="250"/>
    </location>
</feature>
<sequence length="711" mass="76311">MPQAARQEPVRAQGSRSSTTRSSTRRSTRRSAAPSPSPSPSPYPFIAVAFLSFVGWAACLAPASILTLLLSCEEVYLRQPLLASPLEALVQVPMEPFPLPPLLPQWLPSLPWRSTIPSFAFCRASAAAQARAAQFNMYNALAAQIPALLVMPVLGRLSDQPRWGRRLPTVSALVGALILTAMGLVTVWLDIGLWPYFCACIVYAFTGGWSLLIATGFAYVADVSTYRESAKQQQQQQQQHQQQLAQSEHANALEGATLDCEAAGRSEQGHGQPWRRTPVPGADAGIEIDADADRPADHATPRPTRLAHDASRTQYFAYLEAALFGGLTLGPYLGGLYQHFDWPMWSTFGLGVVNAVALVVYALWWMPESRPRPAWGASSVPGPRPGTAAPTPSAASTLVSPSRSHRAVRGDDLALASSSSSSLSRGSHQGGARVADWIARQRQAWGPLRAAMLPIMMPIALAFLAQINFEPNRLLVLYFARVMGWNAYIDGLWMLVASLSRCLCMLGLLPLVLRLASRRNGHGLRGVLATDLGLVRFAFIANALLFFLLAVVRHPTGLFFVALLEGLGALSMPTLRGILSRVTSPGAQGSVFACLGVVEGLGRVVSSLLYNGVYAHTVAHTPGMFLFVAAGLWVFNLVVSAWIRPDRLVAAAASAATADAAAAAAAAAAIDLDGDVVDSTRPHIIDEATPLLTDEAITLCPRTFQLHERRG</sequence>
<reference evidence="9" key="1">
    <citation type="journal article" date="2018" name="Nat. Microbiol.">
        <title>Leveraging single-cell genomics to expand the fungal tree of life.</title>
        <authorList>
            <person name="Ahrendt S.R."/>
            <person name="Quandt C.A."/>
            <person name="Ciobanu D."/>
            <person name="Clum A."/>
            <person name="Salamov A."/>
            <person name="Andreopoulos B."/>
            <person name="Cheng J.F."/>
            <person name="Woyke T."/>
            <person name="Pelin A."/>
            <person name="Henrissat B."/>
            <person name="Reynolds N.K."/>
            <person name="Benny G.L."/>
            <person name="Smith M.E."/>
            <person name="James T.Y."/>
            <person name="Grigoriev I.V."/>
        </authorList>
    </citation>
    <scope>NUCLEOTIDE SEQUENCE [LARGE SCALE GENOMIC DNA]</scope>
    <source>
        <strain evidence="9">ATCC 52028</strain>
    </source>
</reference>
<feature type="transmembrane region" description="Helical" evidence="7">
    <location>
        <begin position="492"/>
        <end position="513"/>
    </location>
</feature>
<feature type="transmembrane region" description="Helical" evidence="7">
    <location>
        <begin position="45"/>
        <end position="70"/>
    </location>
</feature>
<dbReference type="PANTHER" id="PTHR23507">
    <property type="entry name" value="ZGC:174356"/>
    <property type="match status" value="1"/>
</dbReference>
<name>A0A4P9X2C8_9FUNG</name>
<proteinExistence type="predicted"/>
<organism evidence="8 9">
    <name type="scientific">Caulochytrium protostelioides</name>
    <dbReference type="NCBI Taxonomy" id="1555241"/>
    <lineage>
        <taxon>Eukaryota</taxon>
        <taxon>Fungi</taxon>
        <taxon>Fungi incertae sedis</taxon>
        <taxon>Chytridiomycota</taxon>
        <taxon>Chytridiomycota incertae sedis</taxon>
        <taxon>Chytridiomycetes</taxon>
        <taxon>Caulochytriales</taxon>
        <taxon>Caulochytriaceae</taxon>
        <taxon>Caulochytrium</taxon>
    </lineage>
</organism>
<evidence type="ECO:0000256" key="5">
    <source>
        <dbReference type="SAM" id="Coils"/>
    </source>
</evidence>
<feature type="transmembrane region" description="Helical" evidence="7">
    <location>
        <begin position="194"/>
        <end position="221"/>
    </location>
</feature>
<evidence type="ECO:0000313" key="8">
    <source>
        <dbReference type="EMBL" id="RKO98580.1"/>
    </source>
</evidence>
<keyword evidence="4 7" id="KW-0472">Membrane</keyword>
<evidence type="ECO:0008006" key="10">
    <source>
        <dbReference type="Google" id="ProtNLM"/>
    </source>
</evidence>
<dbReference type="GO" id="GO:0022857">
    <property type="term" value="F:transmembrane transporter activity"/>
    <property type="evidence" value="ECO:0007669"/>
    <property type="project" value="TreeGrafter"/>
</dbReference>
<dbReference type="STRING" id="1555241.A0A4P9X2C8"/>
<dbReference type="AlphaFoldDB" id="A0A4P9X2C8"/>
<feature type="transmembrane region" description="Helical" evidence="7">
    <location>
        <begin position="558"/>
        <end position="579"/>
    </location>
</feature>
<dbReference type="InterPro" id="IPR036259">
    <property type="entry name" value="MFS_trans_sf"/>
</dbReference>
<feature type="region of interest" description="Disordered" evidence="6">
    <location>
        <begin position="374"/>
        <end position="407"/>
    </location>
</feature>
<feature type="compositionally biased region" description="Basic and acidic residues" evidence="6">
    <location>
        <begin position="291"/>
        <end position="305"/>
    </location>
</feature>
<evidence type="ECO:0000256" key="6">
    <source>
        <dbReference type="SAM" id="MobiDB-lite"/>
    </source>
</evidence>
<dbReference type="Proteomes" id="UP000274922">
    <property type="component" value="Unassembled WGS sequence"/>
</dbReference>
<feature type="compositionally biased region" description="Low complexity" evidence="6">
    <location>
        <begin position="385"/>
        <end position="402"/>
    </location>
</feature>
<protein>
    <recommendedName>
        <fullName evidence="10">MFS general substrate transporter</fullName>
    </recommendedName>
</protein>
<keyword evidence="3 7" id="KW-1133">Transmembrane helix</keyword>
<accession>A0A4P9X2C8</accession>
<feature type="transmembrane region" description="Helical" evidence="7">
    <location>
        <begin position="345"/>
        <end position="364"/>
    </location>
</feature>